<feature type="transmembrane region" description="Helical" evidence="1">
    <location>
        <begin position="120"/>
        <end position="142"/>
    </location>
</feature>
<gene>
    <name evidence="3" type="ORF">JTBM06_V1_770003</name>
</gene>
<keyword evidence="1" id="KW-1133">Transmembrane helix</keyword>
<feature type="transmembrane region" description="Helical" evidence="1">
    <location>
        <begin position="84"/>
        <end position="114"/>
    </location>
</feature>
<dbReference type="Pfam" id="PF07331">
    <property type="entry name" value="TctB"/>
    <property type="match status" value="1"/>
</dbReference>
<accession>A0A7D9H4Q3</accession>
<keyword evidence="1" id="KW-0812">Transmembrane</keyword>
<dbReference type="AlphaFoldDB" id="A0A7D9H4Q3"/>
<dbReference type="InterPro" id="IPR009936">
    <property type="entry name" value="DUF1468"/>
</dbReference>
<proteinExistence type="predicted"/>
<name>A0A7D9H4Q3_9GAMM</name>
<organism evidence="3">
    <name type="scientific">uncultured Woeseiaceae bacterium</name>
    <dbReference type="NCBI Taxonomy" id="1983305"/>
    <lineage>
        <taxon>Bacteria</taxon>
        <taxon>Pseudomonadati</taxon>
        <taxon>Pseudomonadota</taxon>
        <taxon>Gammaproteobacteria</taxon>
        <taxon>Woeseiales</taxon>
        <taxon>Woeseiaceae</taxon>
        <taxon>environmental samples</taxon>
    </lineage>
</organism>
<evidence type="ECO:0000313" key="3">
    <source>
        <dbReference type="EMBL" id="VUX56388.1"/>
    </source>
</evidence>
<keyword evidence="1" id="KW-0472">Membrane</keyword>
<dbReference type="EMBL" id="LR633967">
    <property type="protein sequence ID" value="VUX56388.1"/>
    <property type="molecule type" value="Genomic_DNA"/>
</dbReference>
<evidence type="ECO:0000259" key="2">
    <source>
        <dbReference type="Pfam" id="PF07331"/>
    </source>
</evidence>
<evidence type="ECO:0000256" key="1">
    <source>
        <dbReference type="SAM" id="Phobius"/>
    </source>
</evidence>
<feature type="transmembrane region" description="Helical" evidence="1">
    <location>
        <begin position="40"/>
        <end position="63"/>
    </location>
</feature>
<reference evidence="3" key="1">
    <citation type="submission" date="2019-07" db="EMBL/GenBank/DDBJ databases">
        <authorList>
            <person name="Weber M."/>
            <person name="Kostadinov I."/>
            <person name="Kostadinov D I."/>
        </authorList>
    </citation>
    <scope>NUCLEOTIDE SEQUENCE</scope>
    <source>
        <strain evidence="3">Gfbio:sag-sample-m06:053724c1-46a9-4a36-b237-ea2bf867836b</strain>
    </source>
</reference>
<feature type="domain" description="DUF1468" evidence="2">
    <location>
        <begin position="18"/>
        <end position="147"/>
    </location>
</feature>
<sequence>MSPPVYKINKSRAADFVVLLVLASLVTAYGVDSYNASTEILNLILVLPLTIIVLVLCLIQFVVELRDSTSTPPARENIADVAPVIGLFAVYVLSLNWLGFDVGTVLFVAAYLWLQGERRLPWLLGYSIALGFALALFFSAMLPYPMPMLVLSTAY</sequence>
<protein>
    <recommendedName>
        <fullName evidence="2">DUF1468 domain-containing protein</fullName>
    </recommendedName>
</protein>